<dbReference type="Proteomes" id="UP001168098">
    <property type="component" value="Unassembled WGS sequence"/>
</dbReference>
<organism evidence="2 3">
    <name type="scientific">Vitis rotundifolia</name>
    <name type="common">Muscadine grape</name>
    <dbReference type="NCBI Taxonomy" id="103349"/>
    <lineage>
        <taxon>Eukaryota</taxon>
        <taxon>Viridiplantae</taxon>
        <taxon>Streptophyta</taxon>
        <taxon>Embryophyta</taxon>
        <taxon>Tracheophyta</taxon>
        <taxon>Spermatophyta</taxon>
        <taxon>Magnoliopsida</taxon>
        <taxon>eudicotyledons</taxon>
        <taxon>Gunneridae</taxon>
        <taxon>Pentapetalae</taxon>
        <taxon>rosids</taxon>
        <taxon>Vitales</taxon>
        <taxon>Vitaceae</taxon>
        <taxon>Viteae</taxon>
        <taxon>Vitis</taxon>
    </lineage>
</organism>
<dbReference type="SUPFAM" id="SSF47113">
    <property type="entry name" value="Histone-fold"/>
    <property type="match status" value="1"/>
</dbReference>
<evidence type="ECO:0000313" key="3">
    <source>
        <dbReference type="Proteomes" id="UP001168098"/>
    </source>
</evidence>
<evidence type="ECO:0000313" key="2">
    <source>
        <dbReference type="EMBL" id="KAJ9707710.1"/>
    </source>
</evidence>
<accession>A0AA39E5Z9</accession>
<gene>
    <name evidence="2" type="ORF">PVL29_002659</name>
</gene>
<keyword evidence="3" id="KW-1185">Reference proteome</keyword>
<protein>
    <submittedName>
        <fullName evidence="2">Uncharacterized protein</fullName>
    </submittedName>
</protein>
<name>A0AA39E5Z9_VITRO</name>
<comment type="caution">
    <text evidence="2">The sequence shown here is derived from an EMBL/GenBank/DDBJ whole genome shotgun (WGS) entry which is preliminary data.</text>
</comment>
<proteinExistence type="predicted"/>
<evidence type="ECO:0000256" key="1">
    <source>
        <dbReference type="SAM" id="MobiDB-lite"/>
    </source>
</evidence>
<sequence length="68" mass="7667">MESIGKVKKEVGGRKGGGPKKKPVSRSIKTNLHFPCVGTDALVYLATMLKWLLLSKLQLEVYCLHWKR</sequence>
<feature type="region of interest" description="Disordered" evidence="1">
    <location>
        <begin position="1"/>
        <end position="26"/>
    </location>
</feature>
<dbReference type="AlphaFoldDB" id="A0AA39E5Z9"/>
<feature type="compositionally biased region" description="Basic and acidic residues" evidence="1">
    <location>
        <begin position="1"/>
        <end position="13"/>
    </location>
</feature>
<dbReference type="GO" id="GO:0046982">
    <property type="term" value="F:protein heterodimerization activity"/>
    <property type="evidence" value="ECO:0007669"/>
    <property type="project" value="InterPro"/>
</dbReference>
<reference evidence="2 3" key="1">
    <citation type="journal article" date="2023" name="BMC Biotechnol.">
        <title>Vitis rotundifolia cv Carlos genome sequencing.</title>
        <authorList>
            <person name="Huff M."/>
            <person name="Hulse-Kemp A."/>
            <person name="Scheffler B."/>
            <person name="Youngblood R."/>
            <person name="Simpson S."/>
            <person name="Babiker E."/>
            <person name="Staton M."/>
        </authorList>
    </citation>
    <scope>NUCLEOTIDE SEQUENCE [LARGE SCALE GENOMIC DNA]</scope>
    <source>
        <tissue evidence="2">Leaf</tissue>
    </source>
</reference>
<dbReference type="InterPro" id="IPR009072">
    <property type="entry name" value="Histone-fold"/>
</dbReference>
<dbReference type="EMBL" id="JARBHA010000002">
    <property type="protein sequence ID" value="KAJ9707710.1"/>
    <property type="molecule type" value="Genomic_DNA"/>
</dbReference>